<dbReference type="GO" id="GO:0005524">
    <property type="term" value="F:ATP binding"/>
    <property type="evidence" value="ECO:0007669"/>
    <property type="project" value="UniProtKB-KW"/>
</dbReference>
<evidence type="ECO:0000256" key="3">
    <source>
        <dbReference type="ARBA" id="ARBA00022475"/>
    </source>
</evidence>
<keyword evidence="2" id="KW-0813">Transport</keyword>
<keyword evidence="3" id="KW-0472">Membrane</keyword>
<accession>A0ABT8ELJ9</accession>
<evidence type="ECO:0000313" key="9">
    <source>
        <dbReference type="Proteomes" id="UP001168613"/>
    </source>
</evidence>
<evidence type="ECO:0000256" key="6">
    <source>
        <dbReference type="ARBA" id="ARBA00022970"/>
    </source>
</evidence>
<protein>
    <submittedName>
        <fullName evidence="8">ATP-binding cassette domain-containing protein</fullName>
    </submittedName>
</protein>
<keyword evidence="3" id="KW-1003">Cell membrane</keyword>
<dbReference type="PROSITE" id="PS00211">
    <property type="entry name" value="ABC_TRANSPORTER_1"/>
    <property type="match status" value="1"/>
</dbReference>
<dbReference type="SMART" id="SM00382">
    <property type="entry name" value="AAA"/>
    <property type="match status" value="1"/>
</dbReference>
<evidence type="ECO:0000256" key="2">
    <source>
        <dbReference type="ARBA" id="ARBA00022448"/>
    </source>
</evidence>
<keyword evidence="6" id="KW-0029">Amino-acid transport</keyword>
<dbReference type="Gene3D" id="3.40.50.300">
    <property type="entry name" value="P-loop containing nucleotide triphosphate hydrolases"/>
    <property type="match status" value="1"/>
</dbReference>
<proteinExistence type="inferred from homology"/>
<evidence type="ECO:0000256" key="4">
    <source>
        <dbReference type="ARBA" id="ARBA00022741"/>
    </source>
</evidence>
<dbReference type="Proteomes" id="UP001168613">
    <property type="component" value="Unassembled WGS sequence"/>
</dbReference>
<sequence>MNPLIQIQALDAYYQQAHVLHHIDLQLLAGQSIALLGRNGAGKTSLLHCLFNIGPRWQGSINIQQRSIAGLATHQVARLGIALVPQGRGVFPTLSVAESLGLAQLHKKADQPSFISLEEIYAEMPRLYERRRQSCSALSGGERQLLALARALLTQARILVLDEPSEGLAPMTITEVLQPQLQRLQAKGYTFILAEQNAALALSVAQRALVLFNGRLVFDGDVLAWQDNIAQQQQYLGIGL</sequence>
<comment type="caution">
    <text evidence="8">The sequence shown here is derived from an EMBL/GenBank/DDBJ whole genome shotgun (WGS) entry which is preliminary data.</text>
</comment>
<reference evidence="8" key="1">
    <citation type="submission" date="2021-11" db="EMBL/GenBank/DDBJ databases">
        <title>Draft genome sequence of Alcaligenes endophyticus type strain CCUG 75668T.</title>
        <authorList>
            <person name="Salva-Serra F."/>
            <person name="Duran R.E."/>
            <person name="Seeger M."/>
            <person name="Moore E.R.B."/>
            <person name="Jaen-Luchoro D."/>
        </authorList>
    </citation>
    <scope>NUCLEOTIDE SEQUENCE</scope>
    <source>
        <strain evidence="8">CCUG 75668</strain>
    </source>
</reference>
<evidence type="ECO:0000259" key="7">
    <source>
        <dbReference type="PROSITE" id="PS50893"/>
    </source>
</evidence>
<dbReference type="EMBL" id="JAJHNU010000004">
    <property type="protein sequence ID" value="MDN4122160.1"/>
    <property type="molecule type" value="Genomic_DNA"/>
</dbReference>
<dbReference type="InterPro" id="IPR017871">
    <property type="entry name" value="ABC_transporter-like_CS"/>
</dbReference>
<evidence type="ECO:0000313" key="8">
    <source>
        <dbReference type="EMBL" id="MDN4122160.1"/>
    </source>
</evidence>
<keyword evidence="4" id="KW-0547">Nucleotide-binding</keyword>
<dbReference type="InterPro" id="IPR027417">
    <property type="entry name" value="P-loop_NTPase"/>
</dbReference>
<organism evidence="8 9">
    <name type="scientific">Alcaligenes endophyticus</name>
    <dbReference type="NCBI Taxonomy" id="1929088"/>
    <lineage>
        <taxon>Bacteria</taxon>
        <taxon>Pseudomonadati</taxon>
        <taxon>Pseudomonadota</taxon>
        <taxon>Betaproteobacteria</taxon>
        <taxon>Burkholderiales</taxon>
        <taxon>Alcaligenaceae</taxon>
        <taxon>Alcaligenes</taxon>
    </lineage>
</organism>
<evidence type="ECO:0000256" key="5">
    <source>
        <dbReference type="ARBA" id="ARBA00022840"/>
    </source>
</evidence>
<feature type="domain" description="ABC transporter" evidence="7">
    <location>
        <begin position="5"/>
        <end position="238"/>
    </location>
</feature>
<keyword evidence="5 8" id="KW-0067">ATP-binding</keyword>
<comment type="similarity">
    <text evidence="1">Belongs to the ABC transporter superfamily.</text>
</comment>
<dbReference type="SUPFAM" id="SSF52540">
    <property type="entry name" value="P-loop containing nucleoside triphosphate hydrolases"/>
    <property type="match status" value="1"/>
</dbReference>
<dbReference type="PROSITE" id="PS50893">
    <property type="entry name" value="ABC_TRANSPORTER_2"/>
    <property type="match status" value="1"/>
</dbReference>
<name>A0ABT8ELJ9_9BURK</name>
<keyword evidence="9" id="KW-1185">Reference proteome</keyword>
<dbReference type="Pfam" id="PF00005">
    <property type="entry name" value="ABC_tran"/>
    <property type="match status" value="1"/>
</dbReference>
<gene>
    <name evidence="8" type="ORF">LMS43_12770</name>
</gene>
<dbReference type="PANTHER" id="PTHR43820">
    <property type="entry name" value="HIGH-AFFINITY BRANCHED-CHAIN AMINO ACID TRANSPORT ATP-BINDING PROTEIN LIVF"/>
    <property type="match status" value="1"/>
</dbReference>
<dbReference type="InterPro" id="IPR003439">
    <property type="entry name" value="ABC_transporter-like_ATP-bd"/>
</dbReference>
<dbReference type="InterPro" id="IPR052156">
    <property type="entry name" value="BCAA_Transport_ATP-bd_LivF"/>
</dbReference>
<evidence type="ECO:0000256" key="1">
    <source>
        <dbReference type="ARBA" id="ARBA00005417"/>
    </source>
</evidence>
<dbReference type="InterPro" id="IPR003593">
    <property type="entry name" value="AAA+_ATPase"/>
</dbReference>
<dbReference type="PANTHER" id="PTHR43820:SF4">
    <property type="entry name" value="HIGH-AFFINITY BRANCHED-CHAIN AMINO ACID TRANSPORT ATP-BINDING PROTEIN LIVF"/>
    <property type="match status" value="1"/>
</dbReference>
<dbReference type="RefSeq" id="WP_266123609.1">
    <property type="nucleotide sequence ID" value="NZ_JAJHNU010000004.1"/>
</dbReference>